<evidence type="ECO:0000256" key="2">
    <source>
        <dbReference type="SAM" id="Phobius"/>
    </source>
</evidence>
<feature type="compositionally biased region" description="Polar residues" evidence="1">
    <location>
        <begin position="803"/>
        <end position="812"/>
    </location>
</feature>
<name>A0A7X5R4G2_9MYCO</name>
<evidence type="ECO:0000259" key="3">
    <source>
        <dbReference type="SMART" id="SM00306"/>
    </source>
</evidence>
<dbReference type="AlphaFoldDB" id="A0A7X5R4G2"/>
<dbReference type="CDD" id="cd00085">
    <property type="entry name" value="HNHc"/>
    <property type="match status" value="1"/>
</dbReference>
<organism evidence="5 6">
    <name type="scientific">Mycolicibacterium fluoranthenivorans</name>
    <dbReference type="NCBI Taxonomy" id="258505"/>
    <lineage>
        <taxon>Bacteria</taxon>
        <taxon>Bacillati</taxon>
        <taxon>Actinomycetota</taxon>
        <taxon>Actinomycetes</taxon>
        <taxon>Mycobacteriales</taxon>
        <taxon>Mycobacteriaceae</taxon>
        <taxon>Mycolicibacterium</taxon>
    </lineage>
</organism>
<feature type="region of interest" description="Disordered" evidence="1">
    <location>
        <begin position="620"/>
        <end position="680"/>
    </location>
</feature>
<evidence type="ECO:0000313" key="5">
    <source>
        <dbReference type="EMBL" id="NIH93178.1"/>
    </source>
</evidence>
<feature type="domain" description="Hint" evidence="3">
    <location>
        <begin position="450"/>
        <end position="575"/>
    </location>
</feature>
<keyword evidence="5" id="KW-0540">Nuclease</keyword>
<dbReference type="Gene3D" id="1.10.30.50">
    <property type="match status" value="1"/>
</dbReference>
<dbReference type="InterPro" id="IPR003587">
    <property type="entry name" value="Hint_dom_N"/>
</dbReference>
<keyword evidence="5" id="KW-0378">Hydrolase</keyword>
<keyword evidence="2" id="KW-0812">Transmembrane</keyword>
<feature type="compositionally biased region" description="Polar residues" evidence="1">
    <location>
        <begin position="759"/>
        <end position="772"/>
    </location>
</feature>
<dbReference type="PANTHER" id="PTHR33877">
    <property type="entry name" value="SLL1193 PROTEIN"/>
    <property type="match status" value="1"/>
</dbReference>
<dbReference type="PANTHER" id="PTHR33877:SF2">
    <property type="entry name" value="OS07G0170200 PROTEIN"/>
    <property type="match status" value="1"/>
</dbReference>
<dbReference type="Gene3D" id="2.170.16.10">
    <property type="entry name" value="Hedgehog/Intein (Hint) domain"/>
    <property type="match status" value="1"/>
</dbReference>
<feature type="transmembrane region" description="Helical" evidence="2">
    <location>
        <begin position="20"/>
        <end position="38"/>
    </location>
</feature>
<feature type="region of interest" description="Disordered" evidence="1">
    <location>
        <begin position="757"/>
        <end position="842"/>
    </location>
</feature>
<dbReference type="CDD" id="cd00081">
    <property type="entry name" value="Hint"/>
    <property type="match status" value="1"/>
</dbReference>
<dbReference type="SUPFAM" id="SSF51294">
    <property type="entry name" value="Hedgehog/intein (Hint) domain"/>
    <property type="match status" value="1"/>
</dbReference>
<feature type="compositionally biased region" description="Pro residues" evidence="1">
    <location>
        <begin position="620"/>
        <end position="630"/>
    </location>
</feature>
<accession>A0A7X5R4G2</accession>
<feature type="compositionally biased region" description="Basic residues" evidence="1">
    <location>
        <begin position="822"/>
        <end position="842"/>
    </location>
</feature>
<evidence type="ECO:0000259" key="4">
    <source>
        <dbReference type="SMART" id="SM00507"/>
    </source>
</evidence>
<keyword evidence="5" id="KW-0255">Endonuclease</keyword>
<dbReference type="InterPro" id="IPR030934">
    <property type="entry name" value="Intein_C"/>
</dbReference>
<sequence length="842" mass="86346">MGDFLPGDRSGWSIGRWWQVSFALIVTVALTVGGVHWLSDRGRPGAGAGSVSLAQGFADAAWAAFSGSTTVTATDAALTAGQRSAGLPTDPVTGLTSNTAAGPVQVVLPAGLGAAQHTSGGQVVYPDTGAGFDMLAENTATGTRTVARINTPGGVRMVTTFVRTPADTVMLAHTNGYLTINRATPTAETVGMFAPAETRDATGRLVPSSYVARQLRPGLYQLSEVIDPRPDTVWPVFVDPPLHVGGMGGAPLPTGLFDSFTSTISSAASAVGDAVTTAASATVSGAKAVGTFVKNNPMETAIIVAGAAVAVTGVGGPAGAAAIAAAVANVSAAGLQIASEAMPDNQALGVASTLADVATMFTPTGAAKKIAEETAEVVAEQALKHTDDIIDATKVVPNPAQVREEIAAAAAAGKPPLPGVGTPKAPNAPPAVKAPEAPATPLGERVPCAGQSFSPDTLVLLADGSKRPIAALQVGDRVWSTDPDTGRTSGQTVAAVLVNHDTDLLDLTLTNPADVTSVVHTTAKHPFYSPVRAQAQTTGSTITGLANTTTQAPADTAGWVDATDLRPGDQLATPFYDSVVHVAGHTQVAGTADMWDLTIETTHTFYIATPTANVLVHNCPTPPATPPGPETPSISASSPAADTAGVRPGNIPRSERVPPASASKRDAALEASAARNGGKPQCAYCGSTSATTHIDHVVPRAKGGTNEPHNLAPACMKTCNLPKSDKRPEDFLRDLDARGVTRSDADQKFLDEAIRIHQQRSSGTQQRLSSPADQRADQETRVQTVTDRQRQSAQESAQRTSEPNARQGSDSGSRIHDGSSSKKGKKKSHKKSKPNHPKPSGK</sequence>
<dbReference type="InterPro" id="IPR002711">
    <property type="entry name" value="HNH"/>
</dbReference>
<dbReference type="InterPro" id="IPR036844">
    <property type="entry name" value="Hint_dom_sf"/>
</dbReference>
<evidence type="ECO:0000313" key="6">
    <source>
        <dbReference type="Proteomes" id="UP000547444"/>
    </source>
</evidence>
<reference evidence="5 6" key="1">
    <citation type="submission" date="2020-03" db="EMBL/GenBank/DDBJ databases">
        <title>Sequencing the genomes of 1000 actinobacteria strains.</title>
        <authorList>
            <person name="Klenk H.-P."/>
        </authorList>
    </citation>
    <scope>NUCLEOTIDE SEQUENCE [LARGE SCALE GENOMIC DNA]</scope>
    <source>
        <strain evidence="5 6">DSM 44556</strain>
    </source>
</reference>
<dbReference type="PROSITE" id="PS50818">
    <property type="entry name" value="INTEIN_C_TER"/>
    <property type="match status" value="1"/>
</dbReference>
<dbReference type="EMBL" id="JAANOW010000001">
    <property type="protein sequence ID" value="NIH93178.1"/>
    <property type="molecule type" value="Genomic_DNA"/>
</dbReference>
<dbReference type="InterPro" id="IPR052892">
    <property type="entry name" value="NA-targeting_endonuclease"/>
</dbReference>
<dbReference type="Pfam" id="PF07591">
    <property type="entry name" value="PT-HINT"/>
    <property type="match status" value="1"/>
</dbReference>
<gene>
    <name evidence="5" type="ORF">FHU31_000134</name>
</gene>
<feature type="region of interest" description="Disordered" evidence="1">
    <location>
        <begin position="413"/>
        <end position="436"/>
    </location>
</feature>
<keyword evidence="2" id="KW-0472">Membrane</keyword>
<proteinExistence type="predicted"/>
<dbReference type="SMART" id="SM00306">
    <property type="entry name" value="HintN"/>
    <property type="match status" value="1"/>
</dbReference>
<evidence type="ECO:0000256" key="1">
    <source>
        <dbReference type="SAM" id="MobiDB-lite"/>
    </source>
</evidence>
<dbReference type="Pfam" id="PF01844">
    <property type="entry name" value="HNH"/>
    <property type="match status" value="1"/>
</dbReference>
<dbReference type="Proteomes" id="UP000547444">
    <property type="component" value="Unassembled WGS sequence"/>
</dbReference>
<dbReference type="InterPro" id="IPR003615">
    <property type="entry name" value="HNH_nuc"/>
</dbReference>
<keyword evidence="6" id="KW-1185">Reference proteome</keyword>
<feature type="domain" description="HNH nuclease" evidence="4">
    <location>
        <begin position="669"/>
        <end position="721"/>
    </location>
</feature>
<keyword evidence="2" id="KW-1133">Transmembrane helix</keyword>
<dbReference type="SMART" id="SM00507">
    <property type="entry name" value="HNHc"/>
    <property type="match status" value="1"/>
</dbReference>
<protein>
    <submittedName>
        <fullName evidence="5">5-methylcytosine-specific restriction endonuclease McrA</fullName>
    </submittedName>
</protein>
<comment type="caution">
    <text evidence="5">The sequence shown here is derived from an EMBL/GenBank/DDBJ whole genome shotgun (WGS) entry which is preliminary data.</text>
</comment>
<feature type="compositionally biased region" description="Low complexity" evidence="1">
    <location>
        <begin position="791"/>
        <end position="802"/>
    </location>
</feature>
<dbReference type="GO" id="GO:0004519">
    <property type="term" value="F:endonuclease activity"/>
    <property type="evidence" value="ECO:0007669"/>
    <property type="project" value="UniProtKB-KW"/>
</dbReference>
<dbReference type="RefSeq" id="WP_167154624.1">
    <property type="nucleotide sequence ID" value="NZ_JAANOW010000001.1"/>
</dbReference>